<dbReference type="PANTHER" id="PTHR33711:SF11">
    <property type="entry name" value="DIOXYGENASE"/>
    <property type="match status" value="1"/>
</dbReference>
<protein>
    <submittedName>
        <fullName evidence="6">Protocatechuate 3,4-dioxygenase beta subunit</fullName>
    </submittedName>
</protein>
<proteinExistence type="inferred from homology"/>
<dbReference type="AlphaFoldDB" id="A0A238XJH7"/>
<dbReference type="InterPro" id="IPR050770">
    <property type="entry name" value="Intradiol_RC_Dioxygenase"/>
</dbReference>
<dbReference type="InterPro" id="IPR015889">
    <property type="entry name" value="Intradiol_dOase_core"/>
</dbReference>
<keyword evidence="2 6" id="KW-0223">Dioxygenase</keyword>
<dbReference type="Gene3D" id="2.60.130.10">
    <property type="entry name" value="Aromatic compound dioxygenase"/>
    <property type="match status" value="1"/>
</dbReference>
<evidence type="ECO:0000259" key="5">
    <source>
        <dbReference type="Pfam" id="PF00775"/>
    </source>
</evidence>
<dbReference type="PROSITE" id="PS51318">
    <property type="entry name" value="TAT"/>
    <property type="match status" value="1"/>
</dbReference>
<reference evidence="7" key="1">
    <citation type="submission" date="2017-06" db="EMBL/GenBank/DDBJ databases">
        <authorList>
            <person name="Varghese N."/>
            <person name="Submissions S."/>
        </authorList>
    </citation>
    <scope>NUCLEOTIDE SEQUENCE [LARGE SCALE GENOMIC DNA]</scope>
    <source>
        <strain evidence="7">DSM 44485</strain>
    </source>
</reference>
<evidence type="ECO:0000256" key="4">
    <source>
        <dbReference type="SAM" id="MobiDB-lite"/>
    </source>
</evidence>
<feature type="region of interest" description="Disordered" evidence="4">
    <location>
        <begin position="1"/>
        <end position="26"/>
    </location>
</feature>
<feature type="compositionally biased region" description="Low complexity" evidence="4">
    <location>
        <begin position="58"/>
        <end position="67"/>
    </location>
</feature>
<dbReference type="CDD" id="cd00421">
    <property type="entry name" value="intradiol_dioxygenase"/>
    <property type="match status" value="1"/>
</dbReference>
<dbReference type="Pfam" id="PF00775">
    <property type="entry name" value="Dioxygenase_C"/>
    <property type="match status" value="1"/>
</dbReference>
<dbReference type="RefSeq" id="WP_089312010.1">
    <property type="nucleotide sequence ID" value="NZ_FZNP01000004.1"/>
</dbReference>
<dbReference type="PANTHER" id="PTHR33711">
    <property type="entry name" value="DIOXYGENASE, PUTATIVE (AFU_ORTHOLOGUE AFUA_2G02910)-RELATED"/>
    <property type="match status" value="1"/>
</dbReference>
<feature type="compositionally biased region" description="Low complexity" evidence="4">
    <location>
        <begin position="8"/>
        <end position="17"/>
    </location>
</feature>
<evidence type="ECO:0000256" key="2">
    <source>
        <dbReference type="ARBA" id="ARBA00022964"/>
    </source>
</evidence>
<dbReference type="OrthoDB" id="9800887at2"/>
<organism evidence="6 7">
    <name type="scientific">Actinomadura mexicana</name>
    <dbReference type="NCBI Taxonomy" id="134959"/>
    <lineage>
        <taxon>Bacteria</taxon>
        <taxon>Bacillati</taxon>
        <taxon>Actinomycetota</taxon>
        <taxon>Actinomycetes</taxon>
        <taxon>Streptosporangiales</taxon>
        <taxon>Thermomonosporaceae</taxon>
        <taxon>Actinomadura</taxon>
    </lineage>
</organism>
<sequence length="232" mass="24792">MPADEQETGTGHDSGTSTGTGTGQENGISRKNFIVAAGAAGIGALALPTAVSAVAAPAQARAEQQPLTPTPKCDDGDDSPTHSQMEGPYFKPGSPERASIVTPGMPGTPLTVSGTVYSLSCRPVAHALLDFWQADYYGNYDNYRYTLRGHQYTDASGRFTLTTIVPGLYPGRTRHIHVKAQAPYQQILTTQLYFPNEPRNGSDTLYDPALLMKVQTGPSGRTAKFDFVLQVP</sequence>
<dbReference type="InterPro" id="IPR000627">
    <property type="entry name" value="Intradiol_dOase_C"/>
</dbReference>
<feature type="region of interest" description="Disordered" evidence="4">
    <location>
        <begin position="58"/>
        <end position="95"/>
    </location>
</feature>
<keyword evidence="7" id="KW-1185">Reference proteome</keyword>
<dbReference type="Proteomes" id="UP000198420">
    <property type="component" value="Unassembled WGS sequence"/>
</dbReference>
<comment type="similarity">
    <text evidence="1">Belongs to the intradiol ring-cleavage dioxygenase family.</text>
</comment>
<feature type="domain" description="Intradiol ring-cleavage dioxygenases" evidence="5">
    <location>
        <begin position="86"/>
        <end position="206"/>
    </location>
</feature>
<dbReference type="GO" id="GO:0016702">
    <property type="term" value="F:oxidoreductase activity, acting on single donors with incorporation of molecular oxygen, incorporation of two atoms of oxygen"/>
    <property type="evidence" value="ECO:0007669"/>
    <property type="project" value="InterPro"/>
</dbReference>
<gene>
    <name evidence="6" type="ORF">SAMN06265355_104402</name>
</gene>
<name>A0A238XJH7_9ACTN</name>
<keyword evidence="3" id="KW-0560">Oxidoreductase</keyword>
<dbReference type="EMBL" id="FZNP01000004">
    <property type="protein sequence ID" value="SNR58852.1"/>
    <property type="molecule type" value="Genomic_DNA"/>
</dbReference>
<evidence type="ECO:0000256" key="3">
    <source>
        <dbReference type="ARBA" id="ARBA00023002"/>
    </source>
</evidence>
<evidence type="ECO:0000313" key="6">
    <source>
        <dbReference type="EMBL" id="SNR58852.1"/>
    </source>
</evidence>
<evidence type="ECO:0000256" key="1">
    <source>
        <dbReference type="ARBA" id="ARBA00007825"/>
    </source>
</evidence>
<dbReference type="SUPFAM" id="SSF49482">
    <property type="entry name" value="Aromatic compound dioxygenase"/>
    <property type="match status" value="1"/>
</dbReference>
<dbReference type="InterPro" id="IPR006311">
    <property type="entry name" value="TAT_signal"/>
</dbReference>
<dbReference type="GO" id="GO:0008199">
    <property type="term" value="F:ferric iron binding"/>
    <property type="evidence" value="ECO:0007669"/>
    <property type="project" value="InterPro"/>
</dbReference>
<accession>A0A238XJH7</accession>
<evidence type="ECO:0000313" key="7">
    <source>
        <dbReference type="Proteomes" id="UP000198420"/>
    </source>
</evidence>